<dbReference type="GO" id="GO:0000981">
    <property type="term" value="F:DNA-binding transcription factor activity, RNA polymerase II-specific"/>
    <property type="evidence" value="ECO:0007669"/>
    <property type="project" value="TreeGrafter"/>
</dbReference>
<evidence type="ECO:0000256" key="1">
    <source>
        <dbReference type="ARBA" id="ARBA00004123"/>
    </source>
</evidence>
<proteinExistence type="predicted"/>
<dbReference type="OrthoDB" id="5693at2759"/>
<dbReference type="SMART" id="SM00355">
    <property type="entry name" value="ZnF_C2H2"/>
    <property type="match status" value="3"/>
</dbReference>
<dbReference type="Gene3D" id="3.30.160.60">
    <property type="entry name" value="Classic Zinc Finger"/>
    <property type="match status" value="2"/>
</dbReference>
<sequence length="492" mass="55660">MFSGAYVFRAEHELSPVSAETVLLKVFEQNADVGKWLTAADGTAGRDPVLFSDVDPFWAQNQDTDLCVKCNLFDSPAVAAPLSHAGAQAQREQTDAELARTLWYSESLVVPRFELGSSHLLASISKAGAVYSRIFGHALESPYSYRLAVSFASKFVVEIYYHFRLHGGKALLLVLRIFKEGPVGATHVLLNTRRSALDMHEIAVPKVEDVERCTEGTINQPVCMHCVLHLQACACVPTAKTAPPAGLSNSAWFDWAREQLSLRSASLELRLSRYARKASQRELALYAHMYCRVRSGREQYGSSLHMFENNIGGQGYRSEHLATELRLDSFKKYRCYLVELLHDKIGKYASVVQSLKKLPQMHPNMEIMMDIDSMKNSDDPEAEDIVSSDGGDLNDDDLTCRECGATFCRKGNMLRHVRTIHREIRKYGCESCDRKFSSKWHLGKHIRVVHEQMYEFRCAFCDRRFSTQYNCNHHMSTRHRGREVDAASEQGM</sequence>
<dbReference type="InterPro" id="IPR050527">
    <property type="entry name" value="Snail/Krueppel_Znf"/>
</dbReference>
<evidence type="ECO:0000313" key="10">
    <source>
        <dbReference type="Proteomes" id="UP000324585"/>
    </source>
</evidence>
<keyword evidence="2" id="KW-0479">Metal-binding</keyword>
<keyword evidence="3" id="KW-0677">Repeat</keyword>
<keyword evidence="6" id="KW-0539">Nucleus</keyword>
<dbReference type="PANTHER" id="PTHR24388:SF54">
    <property type="entry name" value="PROTEIN ESCARGOT"/>
    <property type="match status" value="1"/>
</dbReference>
<dbReference type="Pfam" id="PF00096">
    <property type="entry name" value="zf-C2H2"/>
    <property type="match status" value="2"/>
</dbReference>
<feature type="domain" description="C2H2-type" evidence="8">
    <location>
        <begin position="456"/>
        <end position="484"/>
    </location>
</feature>
<evidence type="ECO:0000256" key="6">
    <source>
        <dbReference type="ARBA" id="ARBA00023242"/>
    </source>
</evidence>
<dbReference type="InterPro" id="IPR013087">
    <property type="entry name" value="Znf_C2H2_type"/>
</dbReference>
<dbReference type="GO" id="GO:0005634">
    <property type="term" value="C:nucleus"/>
    <property type="evidence" value="ECO:0007669"/>
    <property type="project" value="UniProtKB-SubCell"/>
</dbReference>
<name>A0A5J4ZA63_PORPP</name>
<dbReference type="Proteomes" id="UP000324585">
    <property type="component" value="Unassembled WGS sequence"/>
</dbReference>
<evidence type="ECO:0000313" key="9">
    <source>
        <dbReference type="EMBL" id="KAA8499643.1"/>
    </source>
</evidence>
<gene>
    <name evidence="9" type="ORF">FVE85_7228</name>
</gene>
<feature type="domain" description="C2H2-type" evidence="8">
    <location>
        <begin position="427"/>
        <end position="455"/>
    </location>
</feature>
<dbReference type="SUPFAM" id="SSF57667">
    <property type="entry name" value="beta-beta-alpha zinc fingers"/>
    <property type="match status" value="1"/>
</dbReference>
<dbReference type="PANTHER" id="PTHR24388">
    <property type="entry name" value="ZINC FINGER PROTEIN"/>
    <property type="match status" value="1"/>
</dbReference>
<comment type="caution">
    <text evidence="9">The sequence shown here is derived from an EMBL/GenBank/DDBJ whole genome shotgun (WGS) entry which is preliminary data.</text>
</comment>
<keyword evidence="10" id="KW-1185">Reference proteome</keyword>
<dbReference type="AlphaFoldDB" id="A0A5J4ZA63"/>
<evidence type="ECO:0000256" key="3">
    <source>
        <dbReference type="ARBA" id="ARBA00022737"/>
    </source>
</evidence>
<keyword evidence="4 7" id="KW-0863">Zinc-finger</keyword>
<accession>A0A5J4ZA63</accession>
<evidence type="ECO:0000256" key="2">
    <source>
        <dbReference type="ARBA" id="ARBA00022723"/>
    </source>
</evidence>
<reference evidence="10" key="1">
    <citation type="journal article" date="2019" name="Nat. Commun.">
        <title>Expansion of phycobilisome linker gene families in mesophilic red algae.</title>
        <authorList>
            <person name="Lee J."/>
            <person name="Kim D."/>
            <person name="Bhattacharya D."/>
            <person name="Yoon H.S."/>
        </authorList>
    </citation>
    <scope>NUCLEOTIDE SEQUENCE [LARGE SCALE GENOMIC DNA]</scope>
    <source>
        <strain evidence="10">CCMP 1328</strain>
    </source>
</reference>
<dbReference type="GO" id="GO:0008270">
    <property type="term" value="F:zinc ion binding"/>
    <property type="evidence" value="ECO:0007669"/>
    <property type="project" value="UniProtKB-KW"/>
</dbReference>
<dbReference type="GO" id="GO:0000978">
    <property type="term" value="F:RNA polymerase II cis-regulatory region sequence-specific DNA binding"/>
    <property type="evidence" value="ECO:0007669"/>
    <property type="project" value="TreeGrafter"/>
</dbReference>
<dbReference type="PROSITE" id="PS50157">
    <property type="entry name" value="ZINC_FINGER_C2H2_2"/>
    <property type="match status" value="3"/>
</dbReference>
<dbReference type="InterPro" id="IPR036236">
    <property type="entry name" value="Znf_C2H2_sf"/>
</dbReference>
<evidence type="ECO:0000256" key="7">
    <source>
        <dbReference type="PROSITE-ProRule" id="PRU00042"/>
    </source>
</evidence>
<comment type="subcellular location">
    <subcellularLocation>
        <location evidence="1">Nucleus</location>
    </subcellularLocation>
</comment>
<organism evidence="9 10">
    <name type="scientific">Porphyridium purpureum</name>
    <name type="common">Red alga</name>
    <name type="synonym">Porphyridium cruentum</name>
    <dbReference type="NCBI Taxonomy" id="35688"/>
    <lineage>
        <taxon>Eukaryota</taxon>
        <taxon>Rhodophyta</taxon>
        <taxon>Bangiophyceae</taxon>
        <taxon>Porphyridiales</taxon>
        <taxon>Porphyridiaceae</taxon>
        <taxon>Porphyridium</taxon>
    </lineage>
</organism>
<feature type="domain" description="C2H2-type" evidence="8">
    <location>
        <begin position="398"/>
        <end position="426"/>
    </location>
</feature>
<protein>
    <submittedName>
        <fullName evidence="9">MDS1 and EVI1 complex locus protein EVI1</fullName>
    </submittedName>
</protein>
<evidence type="ECO:0000256" key="4">
    <source>
        <dbReference type="ARBA" id="ARBA00022771"/>
    </source>
</evidence>
<dbReference type="PROSITE" id="PS00028">
    <property type="entry name" value="ZINC_FINGER_C2H2_1"/>
    <property type="match status" value="3"/>
</dbReference>
<keyword evidence="5" id="KW-0862">Zinc</keyword>
<evidence type="ECO:0000256" key="5">
    <source>
        <dbReference type="ARBA" id="ARBA00022833"/>
    </source>
</evidence>
<dbReference type="EMBL" id="VRMN01000001">
    <property type="protein sequence ID" value="KAA8499643.1"/>
    <property type="molecule type" value="Genomic_DNA"/>
</dbReference>
<evidence type="ECO:0000259" key="8">
    <source>
        <dbReference type="PROSITE" id="PS50157"/>
    </source>
</evidence>